<name>A0A4Z2F468_9TELE</name>
<evidence type="ECO:0000313" key="1">
    <source>
        <dbReference type="EMBL" id="TNN35878.1"/>
    </source>
</evidence>
<keyword evidence="2" id="KW-1185">Reference proteome</keyword>
<evidence type="ECO:0000313" key="2">
    <source>
        <dbReference type="Proteomes" id="UP000314294"/>
    </source>
</evidence>
<reference evidence="1 2" key="1">
    <citation type="submission" date="2019-03" db="EMBL/GenBank/DDBJ databases">
        <title>First draft genome of Liparis tanakae, snailfish: a comprehensive survey of snailfish specific genes.</title>
        <authorList>
            <person name="Kim W."/>
            <person name="Song I."/>
            <person name="Jeong J.-H."/>
            <person name="Kim D."/>
            <person name="Kim S."/>
            <person name="Ryu S."/>
            <person name="Song J.Y."/>
            <person name="Lee S.K."/>
        </authorList>
    </citation>
    <scope>NUCLEOTIDE SEQUENCE [LARGE SCALE GENOMIC DNA]</scope>
    <source>
        <tissue evidence="1">Muscle</tissue>
    </source>
</reference>
<proteinExistence type="predicted"/>
<dbReference type="EMBL" id="SRLO01001694">
    <property type="protein sequence ID" value="TNN35878.1"/>
    <property type="molecule type" value="Genomic_DNA"/>
</dbReference>
<gene>
    <name evidence="1" type="ORF">EYF80_053960</name>
</gene>
<sequence length="82" mass="8867">MVSAGFRRGLGPCTVRKQTRLLGPLIRCSPLAFSKSPTPPVGTKRSSVQPLVLKIEITQVVAVPPSALKETSLILSKKCYYV</sequence>
<protein>
    <submittedName>
        <fullName evidence="1">Uncharacterized protein</fullName>
    </submittedName>
</protein>
<comment type="caution">
    <text evidence="1">The sequence shown here is derived from an EMBL/GenBank/DDBJ whole genome shotgun (WGS) entry which is preliminary data.</text>
</comment>
<accession>A0A4Z2F468</accession>
<dbReference type="Proteomes" id="UP000314294">
    <property type="component" value="Unassembled WGS sequence"/>
</dbReference>
<organism evidence="1 2">
    <name type="scientific">Liparis tanakae</name>
    <name type="common">Tanaka's snailfish</name>
    <dbReference type="NCBI Taxonomy" id="230148"/>
    <lineage>
        <taxon>Eukaryota</taxon>
        <taxon>Metazoa</taxon>
        <taxon>Chordata</taxon>
        <taxon>Craniata</taxon>
        <taxon>Vertebrata</taxon>
        <taxon>Euteleostomi</taxon>
        <taxon>Actinopterygii</taxon>
        <taxon>Neopterygii</taxon>
        <taxon>Teleostei</taxon>
        <taxon>Neoteleostei</taxon>
        <taxon>Acanthomorphata</taxon>
        <taxon>Eupercaria</taxon>
        <taxon>Perciformes</taxon>
        <taxon>Cottioidei</taxon>
        <taxon>Cottales</taxon>
        <taxon>Liparidae</taxon>
        <taxon>Liparis</taxon>
    </lineage>
</organism>
<dbReference type="AlphaFoldDB" id="A0A4Z2F468"/>